<proteinExistence type="inferred from homology"/>
<dbReference type="InterPro" id="IPR000629">
    <property type="entry name" value="RNA-helicase_DEAD-box_CS"/>
</dbReference>
<dbReference type="CDD" id="cd18787">
    <property type="entry name" value="SF2_C_DEAD"/>
    <property type="match status" value="1"/>
</dbReference>
<dbReference type="InterPro" id="IPR001650">
    <property type="entry name" value="Helicase_C-like"/>
</dbReference>
<keyword evidence="6 11" id="KW-0067">ATP-binding</keyword>
<comment type="catalytic activity">
    <reaction evidence="8">
        <text>ATP + H2O = ADP + phosphate + H(+)</text>
        <dbReference type="Rhea" id="RHEA:13065"/>
        <dbReference type="ChEBI" id="CHEBI:15377"/>
        <dbReference type="ChEBI" id="CHEBI:15378"/>
        <dbReference type="ChEBI" id="CHEBI:30616"/>
        <dbReference type="ChEBI" id="CHEBI:43474"/>
        <dbReference type="ChEBI" id="CHEBI:456216"/>
        <dbReference type="EC" id="3.6.4.13"/>
    </reaction>
</comment>
<evidence type="ECO:0000256" key="8">
    <source>
        <dbReference type="ARBA" id="ARBA00047984"/>
    </source>
</evidence>
<evidence type="ECO:0000313" key="16">
    <source>
        <dbReference type="Proteomes" id="UP000245790"/>
    </source>
</evidence>
<dbReference type="PROSITE" id="PS51194">
    <property type="entry name" value="HELICASE_CTER"/>
    <property type="match status" value="1"/>
</dbReference>
<dbReference type="OrthoDB" id="9808889at2"/>
<dbReference type="FunFam" id="3.40.50.300:FF:000108">
    <property type="entry name" value="ATP-dependent RNA helicase RhlE"/>
    <property type="match status" value="1"/>
</dbReference>
<dbReference type="SUPFAM" id="SSF52540">
    <property type="entry name" value="P-loop containing nucleoside triphosphate hydrolases"/>
    <property type="match status" value="1"/>
</dbReference>
<dbReference type="InterPro" id="IPR014001">
    <property type="entry name" value="Helicase_ATP-bd"/>
</dbReference>
<evidence type="ECO:0000259" key="14">
    <source>
        <dbReference type="PROSITE" id="PS51195"/>
    </source>
</evidence>
<dbReference type="EMBL" id="QGGU01000001">
    <property type="protein sequence ID" value="PWK54353.1"/>
    <property type="molecule type" value="Genomic_DNA"/>
</dbReference>
<comment type="caution">
    <text evidence="15">The sequence shown here is derived from an EMBL/GenBank/DDBJ whole genome shotgun (WGS) entry which is preliminary data.</text>
</comment>
<evidence type="ECO:0000256" key="7">
    <source>
        <dbReference type="ARBA" id="ARBA00038437"/>
    </source>
</evidence>
<dbReference type="GO" id="GO:0005524">
    <property type="term" value="F:ATP binding"/>
    <property type="evidence" value="ECO:0007669"/>
    <property type="project" value="UniProtKB-KW"/>
</dbReference>
<dbReference type="GO" id="GO:0016787">
    <property type="term" value="F:hydrolase activity"/>
    <property type="evidence" value="ECO:0007669"/>
    <property type="project" value="UniProtKB-KW"/>
</dbReference>
<dbReference type="Gene3D" id="3.40.50.300">
    <property type="entry name" value="P-loop containing nucleotide triphosphate hydrolases"/>
    <property type="match status" value="2"/>
</dbReference>
<name>A0A316G167_9GAMM</name>
<reference evidence="15 16" key="1">
    <citation type="submission" date="2018-05" db="EMBL/GenBank/DDBJ databases">
        <title>Genomic Encyclopedia of Type Strains, Phase IV (KMG-IV): sequencing the most valuable type-strain genomes for metagenomic binning, comparative biology and taxonomic classification.</title>
        <authorList>
            <person name="Goeker M."/>
        </authorList>
    </citation>
    <scope>NUCLEOTIDE SEQUENCE [LARGE SCALE GENOMIC DNA]</scope>
    <source>
        <strain evidence="15 16">DSM 25350</strain>
    </source>
</reference>
<dbReference type="InterPro" id="IPR044742">
    <property type="entry name" value="DEAD/DEAH_RhlB"/>
</dbReference>
<keyword evidence="5 11" id="KW-0347">Helicase</keyword>
<keyword evidence="2" id="KW-0963">Cytoplasm</keyword>
<dbReference type="PROSITE" id="PS51192">
    <property type="entry name" value="HELICASE_ATP_BIND_1"/>
    <property type="match status" value="1"/>
</dbReference>
<evidence type="ECO:0000256" key="11">
    <source>
        <dbReference type="RuleBase" id="RU000492"/>
    </source>
</evidence>
<evidence type="ECO:0000313" key="15">
    <source>
        <dbReference type="EMBL" id="PWK54353.1"/>
    </source>
</evidence>
<dbReference type="Pfam" id="PF00270">
    <property type="entry name" value="DEAD"/>
    <property type="match status" value="1"/>
</dbReference>
<evidence type="ECO:0000256" key="6">
    <source>
        <dbReference type="ARBA" id="ARBA00022840"/>
    </source>
</evidence>
<keyword evidence="4 11" id="KW-0378">Hydrolase</keyword>
<dbReference type="InterPro" id="IPR027417">
    <property type="entry name" value="P-loop_NTPase"/>
</dbReference>
<feature type="domain" description="Helicase ATP-binding" evidence="12">
    <location>
        <begin position="35"/>
        <end position="206"/>
    </location>
</feature>
<evidence type="ECO:0000256" key="1">
    <source>
        <dbReference type="ARBA" id="ARBA00012552"/>
    </source>
</evidence>
<sequence length="458" mass="50445">MNNQTFSSLPLSPEQLKNLESLGYHTMTDIQAQSLPAVLTGEDVLAQAKTGSGKTAAFGLGVLQQLKVGLSKTQALVLCPTRELAEQVSQELRRLARAIANTKIITLCGGTPMARQLASLTHAPHIVVGTPGRLLKHLEKQTLDLSQLNVLVLDEADRMLDMGFYDDINAIIQQLPIKRQTLLFSATYPEQIQTISQRIQHNPVQVQVDTQQQERNIEQQFYQTEKKLDTVFALLNQHQPASCIIFCNRKQQCRDVADALNRQGAYALTLQGDMEQPERDKALLLFSNQSCSILVATDVAARGLDIKELPLVISYELPHDAEVHVHRIGRTGRAGQKGLAVSLVSETEIKKIAAIEQYQSINIQLQSASAISSTQPKAIKPAMITLELQAGKKDKLRPGDIVGALTATKQLSGDDIGNINIAHRNAYVAVKRDTIQTALELLNNGKIKGRRIKTRRIS</sequence>
<organism evidence="15 16">
    <name type="scientific">Pleionea mediterranea</name>
    <dbReference type="NCBI Taxonomy" id="523701"/>
    <lineage>
        <taxon>Bacteria</taxon>
        <taxon>Pseudomonadati</taxon>
        <taxon>Pseudomonadota</taxon>
        <taxon>Gammaproteobacteria</taxon>
        <taxon>Oceanospirillales</taxon>
        <taxon>Pleioneaceae</taxon>
        <taxon>Pleionea</taxon>
    </lineage>
</organism>
<dbReference type="InterPro" id="IPR014014">
    <property type="entry name" value="RNA_helicase_DEAD_Q_motif"/>
</dbReference>
<dbReference type="PROSITE" id="PS51195">
    <property type="entry name" value="Q_MOTIF"/>
    <property type="match status" value="1"/>
</dbReference>
<evidence type="ECO:0000259" key="13">
    <source>
        <dbReference type="PROSITE" id="PS51194"/>
    </source>
</evidence>
<dbReference type="GO" id="GO:0009266">
    <property type="term" value="P:response to temperature stimulus"/>
    <property type="evidence" value="ECO:0007669"/>
    <property type="project" value="UniProtKB-ARBA"/>
</dbReference>
<keyword evidence="3 11" id="KW-0547">Nucleotide-binding</keyword>
<dbReference type="GO" id="GO:0042255">
    <property type="term" value="P:ribosome assembly"/>
    <property type="evidence" value="ECO:0007669"/>
    <property type="project" value="UniProtKB-ARBA"/>
</dbReference>
<evidence type="ECO:0000256" key="10">
    <source>
        <dbReference type="PROSITE-ProRule" id="PRU00552"/>
    </source>
</evidence>
<evidence type="ECO:0000256" key="4">
    <source>
        <dbReference type="ARBA" id="ARBA00022801"/>
    </source>
</evidence>
<dbReference type="PROSITE" id="PS00039">
    <property type="entry name" value="DEAD_ATP_HELICASE"/>
    <property type="match status" value="1"/>
</dbReference>
<feature type="domain" description="Helicase C-terminal" evidence="13">
    <location>
        <begin position="216"/>
        <end position="379"/>
    </location>
</feature>
<dbReference type="InterPro" id="IPR011545">
    <property type="entry name" value="DEAD/DEAH_box_helicase_dom"/>
</dbReference>
<dbReference type="Pfam" id="PF03880">
    <property type="entry name" value="DbpA"/>
    <property type="match status" value="1"/>
</dbReference>
<dbReference type="SMART" id="SM00490">
    <property type="entry name" value="HELICc"/>
    <property type="match status" value="1"/>
</dbReference>
<dbReference type="InterPro" id="IPR005580">
    <property type="entry name" value="DbpA/CsdA_RNA-bd_dom"/>
</dbReference>
<dbReference type="SMART" id="SM00487">
    <property type="entry name" value="DEXDc"/>
    <property type="match status" value="1"/>
</dbReference>
<dbReference type="GO" id="GO:0003724">
    <property type="term" value="F:RNA helicase activity"/>
    <property type="evidence" value="ECO:0007669"/>
    <property type="project" value="UniProtKB-EC"/>
</dbReference>
<protein>
    <recommendedName>
        <fullName evidence="9">DEAD-box ATP-dependent RNA helicase RhpA</fullName>
        <ecNumber evidence="1">3.6.4.13</ecNumber>
    </recommendedName>
</protein>
<dbReference type="Pfam" id="PF00271">
    <property type="entry name" value="Helicase_C"/>
    <property type="match status" value="1"/>
</dbReference>
<evidence type="ECO:0000256" key="3">
    <source>
        <dbReference type="ARBA" id="ARBA00022741"/>
    </source>
</evidence>
<dbReference type="Proteomes" id="UP000245790">
    <property type="component" value="Unassembled WGS sequence"/>
</dbReference>
<keyword evidence="16" id="KW-1185">Reference proteome</keyword>
<dbReference type="GO" id="GO:0005829">
    <property type="term" value="C:cytosol"/>
    <property type="evidence" value="ECO:0007669"/>
    <property type="project" value="TreeGrafter"/>
</dbReference>
<dbReference type="NCBIfam" id="NF008744">
    <property type="entry name" value="PRK11776.1"/>
    <property type="match status" value="1"/>
</dbReference>
<dbReference type="RefSeq" id="WP_109761473.1">
    <property type="nucleotide sequence ID" value="NZ_QGGU01000001.1"/>
</dbReference>
<dbReference type="InterPro" id="IPR012677">
    <property type="entry name" value="Nucleotide-bd_a/b_plait_sf"/>
</dbReference>
<comment type="similarity">
    <text evidence="7 11">Belongs to the DEAD box helicase family.</text>
</comment>
<evidence type="ECO:0000256" key="9">
    <source>
        <dbReference type="ARBA" id="ARBA00074363"/>
    </source>
</evidence>
<evidence type="ECO:0000256" key="2">
    <source>
        <dbReference type="ARBA" id="ARBA00022490"/>
    </source>
</evidence>
<dbReference type="PANTHER" id="PTHR47959:SF1">
    <property type="entry name" value="ATP-DEPENDENT RNA HELICASE DBPA"/>
    <property type="match status" value="1"/>
</dbReference>
<dbReference type="InterPro" id="IPR050079">
    <property type="entry name" value="DEAD_box_RNA_helicase"/>
</dbReference>
<accession>A0A316G167</accession>
<dbReference type="PANTHER" id="PTHR47959">
    <property type="entry name" value="ATP-DEPENDENT RNA HELICASE RHLE-RELATED"/>
    <property type="match status" value="1"/>
</dbReference>
<dbReference type="GO" id="GO:0003676">
    <property type="term" value="F:nucleic acid binding"/>
    <property type="evidence" value="ECO:0007669"/>
    <property type="project" value="InterPro"/>
</dbReference>
<evidence type="ECO:0000256" key="5">
    <source>
        <dbReference type="ARBA" id="ARBA00022806"/>
    </source>
</evidence>
<dbReference type="CDD" id="cd00268">
    <property type="entry name" value="DEADc"/>
    <property type="match status" value="1"/>
</dbReference>
<feature type="short sequence motif" description="Q motif" evidence="10">
    <location>
        <begin position="4"/>
        <end position="32"/>
    </location>
</feature>
<gene>
    <name evidence="15" type="ORF">C8D97_101201</name>
</gene>
<feature type="domain" description="DEAD-box RNA helicase Q" evidence="14">
    <location>
        <begin position="4"/>
        <end position="32"/>
    </location>
</feature>
<dbReference type="Gene3D" id="3.30.70.330">
    <property type="match status" value="1"/>
</dbReference>
<dbReference type="EC" id="3.6.4.13" evidence="1"/>
<evidence type="ECO:0000259" key="12">
    <source>
        <dbReference type="PROSITE" id="PS51192"/>
    </source>
</evidence>
<dbReference type="AlphaFoldDB" id="A0A316G167"/>